<dbReference type="InterPro" id="IPR036283">
    <property type="entry name" value="NOB1_Zf-like_sf"/>
</dbReference>
<gene>
    <name evidence="17" type="ORF">DSTB1V02_LOCUS12410</name>
</gene>
<feature type="domain" description="Nin one binding (NOB1) Zn-ribbon-like" evidence="15">
    <location>
        <begin position="351"/>
        <end position="422"/>
    </location>
</feature>
<feature type="domain" description="Ribonuclease PIN" evidence="16">
    <location>
        <begin position="59"/>
        <end position="145"/>
    </location>
</feature>
<evidence type="ECO:0000313" key="18">
    <source>
        <dbReference type="Proteomes" id="UP000677054"/>
    </source>
</evidence>
<evidence type="ECO:0000256" key="12">
    <source>
        <dbReference type="PIRNR" id="PIRNR037125"/>
    </source>
</evidence>
<feature type="compositionally biased region" description="Polar residues" evidence="14">
    <location>
        <begin position="247"/>
        <end position="261"/>
    </location>
</feature>
<dbReference type="OrthoDB" id="446759at2759"/>
<name>A0A7R9FRP8_9CRUS</name>
<feature type="region of interest" description="Disordered" evidence="14">
    <location>
        <begin position="474"/>
        <end position="507"/>
    </location>
</feature>
<reference evidence="17" key="1">
    <citation type="submission" date="2020-11" db="EMBL/GenBank/DDBJ databases">
        <authorList>
            <person name="Tran Van P."/>
        </authorList>
    </citation>
    <scope>NUCLEOTIDE SEQUENCE</scope>
</reference>
<dbReference type="PANTHER" id="PTHR12814">
    <property type="entry name" value="RNA-BINDING PROTEIN NOB1"/>
    <property type="match status" value="1"/>
</dbReference>
<evidence type="ECO:0000256" key="7">
    <source>
        <dbReference type="ARBA" id="ARBA00022771"/>
    </source>
</evidence>
<evidence type="ECO:0000256" key="9">
    <source>
        <dbReference type="ARBA" id="ARBA00022833"/>
    </source>
</evidence>
<keyword evidence="7" id="KW-0863">Zinc-finger</keyword>
<keyword evidence="5" id="KW-0540">Nuclease</keyword>
<dbReference type="InterPro" id="IPR017117">
    <property type="entry name" value="Nob1_euk"/>
</dbReference>
<keyword evidence="18" id="KW-1185">Reference proteome</keyword>
<keyword evidence="9 12" id="KW-0862">Zinc</keyword>
<dbReference type="PANTHER" id="PTHR12814:SF2">
    <property type="entry name" value="RNA-BINDING PROTEIN NOB1"/>
    <property type="match status" value="1"/>
</dbReference>
<dbReference type="CDD" id="cd09876">
    <property type="entry name" value="PIN_Nob1-like"/>
    <property type="match status" value="1"/>
</dbReference>
<evidence type="ECO:0000259" key="16">
    <source>
        <dbReference type="Pfam" id="PF17146"/>
    </source>
</evidence>
<evidence type="ECO:0000256" key="8">
    <source>
        <dbReference type="ARBA" id="ARBA00022801"/>
    </source>
</evidence>
<dbReference type="GO" id="GO:0016787">
    <property type="term" value="F:hydrolase activity"/>
    <property type="evidence" value="ECO:0007669"/>
    <property type="project" value="UniProtKB-KW"/>
</dbReference>
<feature type="compositionally biased region" description="Basic residues" evidence="14">
    <location>
        <begin position="494"/>
        <end position="507"/>
    </location>
</feature>
<keyword evidence="10 12" id="KW-0539">Nucleus</keyword>
<comment type="function">
    <text evidence="11">May play a role in mRNA degradation. Endonuclease required for processing of 20S pre-rRNA precursor and biogenesis of 40S ribosomal subunits.</text>
</comment>
<dbReference type="GO" id="GO:0004521">
    <property type="term" value="F:RNA endonuclease activity"/>
    <property type="evidence" value="ECO:0007669"/>
    <property type="project" value="UniProtKB-UniRule"/>
</dbReference>
<feature type="region of interest" description="Disordered" evidence="14">
    <location>
        <begin position="162"/>
        <end position="302"/>
    </location>
</feature>
<evidence type="ECO:0000313" key="17">
    <source>
        <dbReference type="EMBL" id="CAD7252654.1"/>
    </source>
</evidence>
<dbReference type="GO" id="GO:0030688">
    <property type="term" value="C:preribosome, small subunit precursor"/>
    <property type="evidence" value="ECO:0007669"/>
    <property type="project" value="TreeGrafter"/>
</dbReference>
<keyword evidence="6 12" id="KW-0479">Metal-binding</keyword>
<evidence type="ECO:0000259" key="15">
    <source>
        <dbReference type="Pfam" id="PF08772"/>
    </source>
</evidence>
<accession>A0A7R9FRP8</accession>
<keyword evidence="8" id="KW-0378">Hydrolase</keyword>
<evidence type="ECO:0000256" key="11">
    <source>
        <dbReference type="ARBA" id="ARBA00045628"/>
    </source>
</evidence>
<protein>
    <recommendedName>
        <fullName evidence="3 12">RNA-binding protein NOB1</fullName>
    </recommendedName>
</protein>
<evidence type="ECO:0000256" key="10">
    <source>
        <dbReference type="ARBA" id="ARBA00023242"/>
    </source>
</evidence>
<dbReference type="GO" id="GO:0030490">
    <property type="term" value="P:maturation of SSU-rRNA"/>
    <property type="evidence" value="ECO:0007669"/>
    <property type="project" value="TreeGrafter"/>
</dbReference>
<dbReference type="InterPro" id="IPR014881">
    <property type="entry name" value="NOB1_Zn-bd"/>
</dbReference>
<dbReference type="InterPro" id="IPR033411">
    <property type="entry name" value="Ribonuclease_PIN"/>
</dbReference>
<dbReference type="Pfam" id="PF17146">
    <property type="entry name" value="PIN_6"/>
    <property type="match status" value="1"/>
</dbReference>
<dbReference type="Pfam" id="PF08772">
    <property type="entry name" value="Zn_ribbon_NOB1"/>
    <property type="match status" value="1"/>
</dbReference>
<feature type="binding site" evidence="13">
    <location>
        <position position="379"/>
    </location>
    <ligand>
        <name>Zn(2+)</name>
        <dbReference type="ChEBI" id="CHEBI:29105"/>
    </ligand>
</feature>
<evidence type="ECO:0000256" key="1">
    <source>
        <dbReference type="ARBA" id="ARBA00004123"/>
    </source>
</evidence>
<evidence type="ECO:0000256" key="5">
    <source>
        <dbReference type="ARBA" id="ARBA00022722"/>
    </source>
</evidence>
<dbReference type="EMBL" id="CAJPEV010004675">
    <property type="protein sequence ID" value="CAG0902153.1"/>
    <property type="molecule type" value="Genomic_DNA"/>
</dbReference>
<feature type="binding site" evidence="13">
    <location>
        <position position="361"/>
    </location>
    <ligand>
        <name>Zn(2+)</name>
        <dbReference type="ChEBI" id="CHEBI:29105"/>
    </ligand>
</feature>
<evidence type="ECO:0000256" key="14">
    <source>
        <dbReference type="SAM" id="MobiDB-lite"/>
    </source>
</evidence>
<feature type="compositionally biased region" description="Basic and acidic residues" evidence="14">
    <location>
        <begin position="224"/>
        <end position="242"/>
    </location>
</feature>
<dbReference type="GO" id="GO:0005634">
    <property type="term" value="C:nucleus"/>
    <property type="evidence" value="ECO:0007669"/>
    <property type="project" value="UniProtKB-SubCell"/>
</dbReference>
<evidence type="ECO:0000256" key="4">
    <source>
        <dbReference type="ARBA" id="ARBA00022553"/>
    </source>
</evidence>
<proteinExistence type="inferred from homology"/>
<keyword evidence="4" id="KW-0597">Phosphoprotein</keyword>
<feature type="compositionally biased region" description="Acidic residues" evidence="14">
    <location>
        <begin position="278"/>
        <end position="296"/>
    </location>
</feature>
<sequence>MRKTPDWTTLTVGDRHGVILFASPRALHVVWLGEAALGISVIGEHAVIFQIMPAKACHLVVDSGAFISLTPLQELGKNIYTIDAVIDEIRDKEARRKLQATPFEIIFKEPSLECIQFVTQFSKKTGDYPSLSATDLKVLALTLQLEKEHVGTEHIRSEPVQRSHINNKSGIFNHPTGQPGWFGFHLPKEKESPKSSTENEVVGEKEDDSDIAGAVQQLSLVTSEEEKKENSLTQDTSHHGSEIPEVGSSQFREQDEAATNRSETDQEDDVKTGVKEDTELDNDNDDGSSSDDDDGGDWITPSNVQEMKNQFMKGQEEAEEIPVACITTDYAMQNMLIQMNLQLLSLNGMVIKEVRTFILRCIACFHTTNIMTKVFCPHCGHKTLKRVAVTVKPDGSKVLHISKRKTLNLRGTKYSLPMPKGGKHSNNPILCVDQPQAQKRPTKASMVKLNPLDPDYIAGLSPFAIRDVHSRAAQRGYRGETKMDNPHRNPNERRKIKSRRKKKPSGL</sequence>
<evidence type="ECO:0000256" key="6">
    <source>
        <dbReference type="ARBA" id="ARBA00022723"/>
    </source>
</evidence>
<dbReference type="EMBL" id="LR904192">
    <property type="protein sequence ID" value="CAD7252654.1"/>
    <property type="molecule type" value="Genomic_DNA"/>
</dbReference>
<evidence type="ECO:0000256" key="13">
    <source>
        <dbReference type="PIRSR" id="PIRSR037125-1"/>
    </source>
</evidence>
<dbReference type="InterPro" id="IPR039907">
    <property type="entry name" value="NOB1"/>
</dbReference>
<evidence type="ECO:0000256" key="3">
    <source>
        <dbReference type="ARBA" id="ARBA00018439"/>
    </source>
</evidence>
<dbReference type="FunFam" id="3.40.50.1010:FF:000018">
    <property type="entry name" value="RNA-binding protein NOB1"/>
    <property type="match status" value="1"/>
</dbReference>
<dbReference type="AlphaFoldDB" id="A0A7R9FRP8"/>
<evidence type="ECO:0000256" key="2">
    <source>
        <dbReference type="ARBA" id="ARBA00005858"/>
    </source>
</evidence>
<dbReference type="Gene3D" id="3.40.50.1010">
    <property type="entry name" value="5'-nuclease"/>
    <property type="match status" value="1"/>
</dbReference>
<feature type="binding site" evidence="13">
    <location>
        <position position="376"/>
    </location>
    <ligand>
        <name>Zn(2+)</name>
        <dbReference type="ChEBI" id="CHEBI:29105"/>
    </ligand>
</feature>
<feature type="compositionally biased region" description="Basic and acidic residues" evidence="14">
    <location>
        <begin position="477"/>
        <end position="493"/>
    </location>
</feature>
<dbReference type="SUPFAM" id="SSF144206">
    <property type="entry name" value="NOB1 zinc finger-like"/>
    <property type="match status" value="1"/>
</dbReference>
<feature type="binding site" evidence="13">
    <location>
        <position position="364"/>
    </location>
    <ligand>
        <name>Zn(2+)</name>
        <dbReference type="ChEBI" id="CHEBI:29105"/>
    </ligand>
</feature>
<dbReference type="GO" id="GO:0008270">
    <property type="term" value="F:zinc ion binding"/>
    <property type="evidence" value="ECO:0007669"/>
    <property type="project" value="UniProtKB-KW"/>
</dbReference>
<comment type="similarity">
    <text evidence="2 12">Belongs to the NOB1 family.</text>
</comment>
<dbReference type="PIRSF" id="PIRSF037125">
    <property type="entry name" value="D-site_20S_pre-rRNA_nuclease"/>
    <property type="match status" value="1"/>
</dbReference>
<dbReference type="Gene3D" id="6.20.210.10">
    <property type="entry name" value="Nin one binding (NOB1), Zn-ribbon-like"/>
    <property type="match status" value="1"/>
</dbReference>
<organism evidence="17">
    <name type="scientific">Darwinula stevensoni</name>
    <dbReference type="NCBI Taxonomy" id="69355"/>
    <lineage>
        <taxon>Eukaryota</taxon>
        <taxon>Metazoa</taxon>
        <taxon>Ecdysozoa</taxon>
        <taxon>Arthropoda</taxon>
        <taxon>Crustacea</taxon>
        <taxon>Oligostraca</taxon>
        <taxon>Ostracoda</taxon>
        <taxon>Podocopa</taxon>
        <taxon>Podocopida</taxon>
        <taxon>Darwinulocopina</taxon>
        <taxon>Darwinuloidea</taxon>
        <taxon>Darwinulidae</taxon>
        <taxon>Darwinula</taxon>
    </lineage>
</organism>
<dbReference type="Proteomes" id="UP000677054">
    <property type="component" value="Unassembled WGS sequence"/>
</dbReference>
<comment type="subcellular location">
    <subcellularLocation>
        <location evidence="1 12">Nucleus</location>
    </subcellularLocation>
</comment>